<sequence length="445" mass="49052">MNLPIDTLETLQRAHLERLKAAYADVLAAHKFDAVLIYSGHAGVHFADDQEASFKSYGHFVHWTGASHHQHDWLLIQPGSSPRWYYYAPEDFWHLATPAPQGVLAEVLTPQPLRDTGWPPPRDLSARRLAVIGNLEASSMPLGAELNPPALLAALDELRMRKDDYERHCLFVANQWSLAGHDAAREAFALGAGELDIQLAYLAATRQRESQVPYQNIIGINHHAGTLHYQHYDVDAPDTPKSLLVDAGHSHAGYAADITRTWASTRADPLFERLIQGVTDYQQHLISRLAPGLDFIELHQEMHRHLAELLIDTDVISTSTEAAMESGLTRAFCPHGLGHSLGIQVHDVGGRQRDGSGAPLPPPAADPALRLTRTLDAGMVVTIEPGIYVIPMLLAPFRQGPQRDAVNWAAVDRLQDHGGIRVEDNVIITSEGHDNLTQGRPIAED</sequence>
<protein>
    <recommendedName>
        <fullName evidence="7">Xaa-Pro dipeptidase</fullName>
        <shortName evidence="7">X-Pro dipeptidase</shortName>
        <ecNumber evidence="7">3.4.13.9</ecNumber>
    </recommendedName>
    <alternativeName>
        <fullName evidence="7">Imidodipeptidase</fullName>
    </alternativeName>
    <alternativeName>
        <fullName evidence="7">Proline dipeptidase</fullName>
        <shortName evidence="7">Prolidase</shortName>
    </alternativeName>
</protein>
<dbReference type="EMBL" id="MSDO01000003">
    <property type="protein sequence ID" value="OLO05500.1"/>
    <property type="molecule type" value="Genomic_DNA"/>
</dbReference>
<reference evidence="10 11" key="1">
    <citation type="submission" date="2016-12" db="EMBL/GenBank/DDBJ databases">
        <title>Draft genome sequences of strains Salinicola socius SMB35, Salinicola sp. MH3R3-1 and Chromohalobacter sp. SMB17 from the Verkhnekamsk potash mining region of Russia.</title>
        <authorList>
            <person name="Mavrodi D.V."/>
            <person name="Olsson B.E."/>
            <person name="Korsakova E.S."/>
            <person name="Pyankova A."/>
            <person name="Mavrodi O.V."/>
            <person name="Plotnikova E.G."/>
        </authorList>
    </citation>
    <scope>NUCLEOTIDE SEQUENCE [LARGE SCALE GENOMIC DNA]</scope>
    <source>
        <strain evidence="10 11">SMB35</strain>
    </source>
</reference>
<dbReference type="HAMAP" id="MF_01279">
    <property type="entry name" value="X_Pro_dipeptid"/>
    <property type="match status" value="1"/>
</dbReference>
<proteinExistence type="inferred from homology"/>
<dbReference type="InterPro" id="IPR048819">
    <property type="entry name" value="PepQ_N"/>
</dbReference>
<evidence type="ECO:0000259" key="8">
    <source>
        <dbReference type="Pfam" id="PF00557"/>
    </source>
</evidence>
<dbReference type="InterPro" id="IPR036005">
    <property type="entry name" value="Creatinase/aminopeptidase-like"/>
</dbReference>
<dbReference type="AlphaFoldDB" id="A0A1Q8SVP0"/>
<feature type="domain" description="Peptidase M24" evidence="8">
    <location>
        <begin position="173"/>
        <end position="429"/>
    </location>
</feature>
<comment type="catalytic activity">
    <reaction evidence="7">
        <text>Xaa-L-Pro dipeptide + H2O = an L-alpha-amino acid + L-proline</text>
        <dbReference type="Rhea" id="RHEA:76407"/>
        <dbReference type="ChEBI" id="CHEBI:15377"/>
        <dbReference type="ChEBI" id="CHEBI:59869"/>
        <dbReference type="ChEBI" id="CHEBI:60039"/>
        <dbReference type="ChEBI" id="CHEBI:195196"/>
        <dbReference type="EC" id="3.4.13.9"/>
    </reaction>
</comment>
<dbReference type="GO" id="GO:0008235">
    <property type="term" value="F:metalloexopeptidase activity"/>
    <property type="evidence" value="ECO:0007669"/>
    <property type="project" value="UniProtKB-UniRule"/>
</dbReference>
<dbReference type="GO" id="GO:0006508">
    <property type="term" value="P:proteolysis"/>
    <property type="evidence" value="ECO:0007669"/>
    <property type="project" value="UniProtKB-KW"/>
</dbReference>
<dbReference type="SUPFAM" id="SSF55920">
    <property type="entry name" value="Creatinase/aminopeptidase"/>
    <property type="match status" value="1"/>
</dbReference>
<organism evidence="10 11">
    <name type="scientific">Salinicola socius</name>
    <dbReference type="NCBI Taxonomy" id="404433"/>
    <lineage>
        <taxon>Bacteria</taxon>
        <taxon>Pseudomonadati</taxon>
        <taxon>Pseudomonadota</taxon>
        <taxon>Gammaproteobacteria</taxon>
        <taxon>Oceanospirillales</taxon>
        <taxon>Halomonadaceae</taxon>
        <taxon>Salinicola</taxon>
    </lineage>
</organism>
<dbReference type="Pfam" id="PF00557">
    <property type="entry name" value="Peptidase_M24"/>
    <property type="match status" value="1"/>
</dbReference>
<dbReference type="NCBIfam" id="NF010133">
    <property type="entry name" value="PRK13607.1"/>
    <property type="match status" value="1"/>
</dbReference>
<gene>
    <name evidence="7" type="primary">pepQ</name>
    <name evidence="10" type="ORF">BTW07_03215</name>
</gene>
<evidence type="ECO:0000259" key="9">
    <source>
        <dbReference type="Pfam" id="PF21216"/>
    </source>
</evidence>
<keyword evidence="2 7" id="KW-0479">Metal-binding</keyword>
<dbReference type="InterPro" id="IPR029149">
    <property type="entry name" value="Creatin/AminoP/Spt16_N"/>
</dbReference>
<dbReference type="PANTHER" id="PTHR43226">
    <property type="entry name" value="XAA-PRO AMINOPEPTIDASE 3"/>
    <property type="match status" value="1"/>
</dbReference>
<keyword evidence="1 7" id="KW-0645">Protease</keyword>
<comment type="function">
    <text evidence="7">Splits dipeptides with a prolyl residue in the C-terminal position.</text>
</comment>
<dbReference type="InterPro" id="IPR000994">
    <property type="entry name" value="Pept_M24"/>
</dbReference>
<dbReference type="GO" id="GO:0016795">
    <property type="term" value="F:phosphoric triester hydrolase activity"/>
    <property type="evidence" value="ECO:0007669"/>
    <property type="project" value="InterPro"/>
</dbReference>
<accession>A0A1Q8SVP0</accession>
<evidence type="ECO:0000256" key="1">
    <source>
        <dbReference type="ARBA" id="ARBA00022670"/>
    </source>
</evidence>
<evidence type="ECO:0000256" key="5">
    <source>
        <dbReference type="ARBA" id="ARBA00023049"/>
    </source>
</evidence>
<dbReference type="InterPro" id="IPR022846">
    <property type="entry name" value="X_Pro_dipept"/>
</dbReference>
<feature type="binding site" evidence="7">
    <location>
        <position position="257"/>
    </location>
    <ligand>
        <name>Mn(2+)</name>
        <dbReference type="ChEBI" id="CHEBI:29035"/>
        <label>2</label>
    </ligand>
</feature>
<name>A0A1Q8SVP0_9GAMM</name>
<keyword evidence="3 7" id="KW-0378">Hydrolase</keyword>
<dbReference type="Gene3D" id="3.90.230.10">
    <property type="entry name" value="Creatinase/methionine aminopeptidase superfamily"/>
    <property type="match status" value="1"/>
</dbReference>
<evidence type="ECO:0000313" key="10">
    <source>
        <dbReference type="EMBL" id="OLO05500.1"/>
    </source>
</evidence>
<feature type="binding site" evidence="7">
    <location>
        <position position="384"/>
    </location>
    <ligand>
        <name>Mn(2+)</name>
        <dbReference type="ChEBI" id="CHEBI:29035"/>
        <label>1</label>
    </ligand>
</feature>
<feature type="domain" description="Xaa-Pro dipeptidase N-terminal" evidence="9">
    <location>
        <begin position="13"/>
        <end position="155"/>
    </location>
</feature>
<keyword evidence="4 7" id="KW-0224">Dipeptidase</keyword>
<dbReference type="InterPro" id="IPR052433">
    <property type="entry name" value="X-Pro_dipept-like"/>
</dbReference>
<dbReference type="OrthoDB" id="9806388at2"/>
<dbReference type="GO" id="GO:0046872">
    <property type="term" value="F:metal ion binding"/>
    <property type="evidence" value="ECO:0007669"/>
    <property type="project" value="UniProtKB-KW"/>
</dbReference>
<evidence type="ECO:0000256" key="4">
    <source>
        <dbReference type="ARBA" id="ARBA00022997"/>
    </source>
</evidence>
<keyword evidence="6 7" id="KW-0464">Manganese</keyword>
<feature type="binding site" evidence="7">
    <location>
        <position position="339"/>
    </location>
    <ligand>
        <name>Mn(2+)</name>
        <dbReference type="ChEBI" id="CHEBI:29035"/>
        <label>1</label>
    </ligand>
</feature>
<dbReference type="PANTHER" id="PTHR43226:SF8">
    <property type="entry name" value="XAA-PRO DIPEPTIDASE"/>
    <property type="match status" value="1"/>
</dbReference>
<feature type="binding site" evidence="7">
    <location>
        <position position="423"/>
    </location>
    <ligand>
        <name>Mn(2+)</name>
        <dbReference type="ChEBI" id="CHEBI:29035"/>
        <label>2</label>
    </ligand>
</feature>
<dbReference type="Gene3D" id="3.40.350.10">
    <property type="entry name" value="Creatinase/prolidase N-terminal domain"/>
    <property type="match status" value="1"/>
</dbReference>
<keyword evidence="11" id="KW-1185">Reference proteome</keyword>
<dbReference type="GO" id="GO:0102009">
    <property type="term" value="F:proline dipeptidase activity"/>
    <property type="evidence" value="ECO:0007669"/>
    <property type="project" value="UniProtKB-EC"/>
</dbReference>
<comment type="caution">
    <text evidence="10">The sequence shown here is derived from an EMBL/GenBank/DDBJ whole genome shotgun (WGS) entry which is preliminary data.</text>
</comment>
<feature type="binding site" evidence="7">
    <location>
        <position position="246"/>
    </location>
    <ligand>
        <name>Mn(2+)</name>
        <dbReference type="ChEBI" id="CHEBI:29035"/>
        <label>2</label>
    </ligand>
</feature>
<comment type="cofactor">
    <cofactor evidence="7">
        <name>Mn(2+)</name>
        <dbReference type="ChEBI" id="CHEBI:29035"/>
    </cofactor>
    <text evidence="7">Binds 2 manganese ions per subunit.</text>
</comment>
<evidence type="ECO:0000256" key="2">
    <source>
        <dbReference type="ARBA" id="ARBA00022723"/>
    </source>
</evidence>
<dbReference type="InterPro" id="IPR001131">
    <property type="entry name" value="Peptidase_M24B_aminopep-P_CS"/>
</dbReference>
<feature type="binding site" evidence="7">
    <location>
        <position position="257"/>
    </location>
    <ligand>
        <name>Mn(2+)</name>
        <dbReference type="ChEBI" id="CHEBI:29035"/>
        <label>1</label>
    </ligand>
</feature>
<dbReference type="PROSITE" id="PS00491">
    <property type="entry name" value="PROLINE_PEPTIDASE"/>
    <property type="match status" value="1"/>
</dbReference>
<dbReference type="RefSeq" id="WP_075568721.1">
    <property type="nucleotide sequence ID" value="NZ_MSDO01000003.1"/>
</dbReference>
<dbReference type="STRING" id="404433.BTW07_03215"/>
<dbReference type="Proteomes" id="UP000186878">
    <property type="component" value="Unassembled WGS sequence"/>
</dbReference>
<evidence type="ECO:0000256" key="6">
    <source>
        <dbReference type="ARBA" id="ARBA00023211"/>
    </source>
</evidence>
<evidence type="ECO:0000313" key="11">
    <source>
        <dbReference type="Proteomes" id="UP000186878"/>
    </source>
</evidence>
<comment type="similarity">
    <text evidence="7">Belongs to the peptidase M24B family. Bacterial-type prolidase subfamily.</text>
</comment>
<evidence type="ECO:0000256" key="7">
    <source>
        <dbReference type="HAMAP-Rule" id="MF_01279"/>
    </source>
</evidence>
<dbReference type="Pfam" id="PF21216">
    <property type="entry name" value="PepQ_N"/>
    <property type="match status" value="1"/>
</dbReference>
<feature type="binding site" evidence="7">
    <location>
        <position position="423"/>
    </location>
    <ligand>
        <name>Mn(2+)</name>
        <dbReference type="ChEBI" id="CHEBI:29035"/>
        <label>1</label>
    </ligand>
</feature>
<keyword evidence="5 7" id="KW-0482">Metalloprotease</keyword>
<dbReference type="GO" id="GO:0005829">
    <property type="term" value="C:cytosol"/>
    <property type="evidence" value="ECO:0007669"/>
    <property type="project" value="TreeGrafter"/>
</dbReference>
<dbReference type="EC" id="3.4.13.9" evidence="7"/>
<dbReference type="GO" id="GO:0004177">
    <property type="term" value="F:aminopeptidase activity"/>
    <property type="evidence" value="ECO:0007669"/>
    <property type="project" value="TreeGrafter"/>
</dbReference>
<evidence type="ECO:0000256" key="3">
    <source>
        <dbReference type="ARBA" id="ARBA00022801"/>
    </source>
</evidence>